<feature type="transmembrane region" description="Helical" evidence="6">
    <location>
        <begin position="117"/>
        <end position="137"/>
    </location>
</feature>
<dbReference type="GO" id="GO:0016787">
    <property type="term" value="F:hydrolase activity"/>
    <property type="evidence" value="ECO:0007669"/>
    <property type="project" value="TreeGrafter"/>
</dbReference>
<keyword evidence="4 6" id="KW-1133">Transmembrane helix</keyword>
<dbReference type="PANTHER" id="PTHR31885:SF6">
    <property type="entry name" value="GH04784P"/>
    <property type="match status" value="1"/>
</dbReference>
<dbReference type="Pfam" id="PF07947">
    <property type="entry name" value="YhhN"/>
    <property type="match status" value="1"/>
</dbReference>
<evidence type="ECO:0008006" key="9">
    <source>
        <dbReference type="Google" id="ProtNLM"/>
    </source>
</evidence>
<feature type="transmembrane region" description="Helical" evidence="6">
    <location>
        <begin position="65"/>
        <end position="81"/>
    </location>
</feature>
<dbReference type="GO" id="GO:0016020">
    <property type="term" value="C:membrane"/>
    <property type="evidence" value="ECO:0007669"/>
    <property type="project" value="UniProtKB-SubCell"/>
</dbReference>
<feature type="transmembrane region" description="Helical" evidence="6">
    <location>
        <begin position="143"/>
        <end position="162"/>
    </location>
</feature>
<feature type="transmembrane region" description="Helical" evidence="6">
    <location>
        <begin position="36"/>
        <end position="53"/>
    </location>
</feature>
<evidence type="ECO:0000313" key="8">
    <source>
        <dbReference type="Proteomes" id="UP000003730"/>
    </source>
</evidence>
<dbReference type="EMBL" id="AFXZ01000013">
    <property type="protein sequence ID" value="EGV43981.1"/>
    <property type="molecule type" value="Genomic_DNA"/>
</dbReference>
<evidence type="ECO:0000256" key="3">
    <source>
        <dbReference type="ARBA" id="ARBA00022692"/>
    </source>
</evidence>
<gene>
    <name evidence="7" type="ORF">BZARG_1462</name>
</gene>
<keyword evidence="5 6" id="KW-0472">Membrane</keyword>
<organism evidence="7 8">
    <name type="scientific">Bizionia argentinensis JUB59</name>
    <dbReference type="NCBI Taxonomy" id="1046627"/>
    <lineage>
        <taxon>Bacteria</taxon>
        <taxon>Pseudomonadati</taxon>
        <taxon>Bacteroidota</taxon>
        <taxon>Flavobacteriia</taxon>
        <taxon>Flavobacteriales</taxon>
        <taxon>Flavobacteriaceae</taxon>
        <taxon>Bizionia</taxon>
    </lineage>
</organism>
<feature type="transmembrane region" description="Helical" evidence="6">
    <location>
        <begin position="174"/>
        <end position="192"/>
    </location>
</feature>
<evidence type="ECO:0000256" key="6">
    <source>
        <dbReference type="SAM" id="Phobius"/>
    </source>
</evidence>
<feature type="transmembrane region" description="Helical" evidence="6">
    <location>
        <begin position="204"/>
        <end position="222"/>
    </location>
</feature>
<keyword evidence="8" id="KW-1185">Reference proteome</keyword>
<feature type="transmembrane region" description="Helical" evidence="6">
    <location>
        <begin position="12"/>
        <end position="30"/>
    </location>
</feature>
<proteinExistence type="inferred from homology"/>
<evidence type="ECO:0000256" key="5">
    <source>
        <dbReference type="ARBA" id="ARBA00023136"/>
    </source>
</evidence>
<evidence type="ECO:0000256" key="4">
    <source>
        <dbReference type="ARBA" id="ARBA00022989"/>
    </source>
</evidence>
<dbReference type="PANTHER" id="PTHR31885">
    <property type="entry name" value="GH04784P"/>
    <property type="match status" value="1"/>
</dbReference>
<dbReference type="RefSeq" id="WP_008636121.1">
    <property type="nucleotide sequence ID" value="NZ_AFXZ01000013.1"/>
</dbReference>
<evidence type="ECO:0000256" key="1">
    <source>
        <dbReference type="ARBA" id="ARBA00004141"/>
    </source>
</evidence>
<reference evidence="7 8" key="1">
    <citation type="journal article" date="2008" name="Int. J. Syst. Evol. Microbiol.">
        <title>Bizionia argentinensis sp. nov., isolated from surface marine water in Antarctica.</title>
        <authorList>
            <person name="Bercovich A."/>
            <person name="Vazquez S.C."/>
            <person name="Yankilevich P."/>
            <person name="Coria S.H."/>
            <person name="Foti M."/>
            <person name="Hernandez E."/>
            <person name="Vidal A."/>
            <person name="Ruberto L."/>
            <person name="Melo C."/>
            <person name="Marenssi S."/>
            <person name="Criscuolo M."/>
            <person name="Memoli M."/>
            <person name="Arguelles M."/>
            <person name="Mac Cormack W.P."/>
        </authorList>
    </citation>
    <scope>NUCLEOTIDE SEQUENCE [LARGE SCALE GENOMIC DNA]</scope>
    <source>
        <strain evidence="7 8">JUB59</strain>
    </source>
</reference>
<comment type="subcellular location">
    <subcellularLocation>
        <location evidence="1">Membrane</location>
        <topology evidence="1">Multi-pass membrane protein</topology>
    </subcellularLocation>
</comment>
<evidence type="ECO:0000256" key="2">
    <source>
        <dbReference type="ARBA" id="ARBA00007375"/>
    </source>
</evidence>
<sequence>MIKQLFSNHKLFALLYFSMLLIDILVKLNLPPFPFRLFSKPFILLLLLVYYIFNKTGNNKRKQLWMFLALISFFVGDLLIINNTNLIFVSISLFVFSLGKIFFCLKFSHRKEYRISRLIPLAVLLFCYIIFFTALLLNDLKSFFIPALITFFLTLLMFQLAYLRKDVFNKKSYFYVLFGVFSYSICEGMMAIKTFKFDLQFQDFFIMFLYGLGLYFVVFGIINEKEDEHKLLEKQEV</sequence>
<dbReference type="InterPro" id="IPR012506">
    <property type="entry name" value="TMEM86B-like"/>
</dbReference>
<comment type="caution">
    <text evidence="7">The sequence shown here is derived from an EMBL/GenBank/DDBJ whole genome shotgun (WGS) entry which is preliminary data.</text>
</comment>
<name>G2EC38_9FLAO</name>
<feature type="transmembrane region" description="Helical" evidence="6">
    <location>
        <begin position="87"/>
        <end position="105"/>
    </location>
</feature>
<dbReference type="Proteomes" id="UP000003730">
    <property type="component" value="Unassembled WGS sequence"/>
</dbReference>
<dbReference type="eggNOG" id="COG3714">
    <property type="taxonomic scope" value="Bacteria"/>
</dbReference>
<dbReference type="AlphaFoldDB" id="G2EC38"/>
<keyword evidence="3 6" id="KW-0812">Transmembrane</keyword>
<dbReference type="OrthoDB" id="1424724at2"/>
<protein>
    <recommendedName>
        <fullName evidence="9">Lysoplasmalogenase</fullName>
    </recommendedName>
</protein>
<accession>G2EC38</accession>
<evidence type="ECO:0000313" key="7">
    <source>
        <dbReference type="EMBL" id="EGV43981.1"/>
    </source>
</evidence>
<dbReference type="STRING" id="1046627.BZARG_1462"/>
<comment type="similarity">
    <text evidence="2">Belongs to the TMEM86 family.</text>
</comment>